<organism evidence="1 2">
    <name type="scientific">Pseudomonas phage Skulduggery</name>
    <dbReference type="NCBI Taxonomy" id="2006671"/>
    <lineage>
        <taxon>Viruses</taxon>
        <taxon>Duplodnaviria</taxon>
        <taxon>Heunggongvirae</taxon>
        <taxon>Uroviricota</taxon>
        <taxon>Caudoviricetes</taxon>
        <taxon>Skulduggeryvirus</taxon>
        <taxon>Skulduggeryvirus skulduggery</taxon>
    </lineage>
</organism>
<dbReference type="Gene3D" id="3.40.50.300">
    <property type="entry name" value="P-loop containing nucleotide triphosphate hydrolases"/>
    <property type="match status" value="1"/>
</dbReference>
<reference evidence="1 2" key="1">
    <citation type="submission" date="2017-05" db="EMBL/GenBank/DDBJ databases">
        <authorList>
            <person name="Song R."/>
            <person name="Chenine A.L."/>
            <person name="Ruprecht R.M."/>
        </authorList>
    </citation>
    <scope>NUCLEOTIDE SEQUENCE [LARGE SCALE GENOMIC DNA]</scope>
</reference>
<evidence type="ECO:0000313" key="1">
    <source>
        <dbReference type="EMBL" id="ARV77102.1"/>
    </source>
</evidence>
<proteinExistence type="predicted"/>
<dbReference type="EMBL" id="MF042361">
    <property type="protein sequence ID" value="ARV77102.1"/>
    <property type="molecule type" value="Genomic_DNA"/>
</dbReference>
<keyword evidence="2" id="KW-1185">Reference proteome</keyword>
<accession>A0A1Y0SUC5</accession>
<dbReference type="Proteomes" id="UP000221845">
    <property type="component" value="Segment"/>
</dbReference>
<gene>
    <name evidence="1" type="ORF">SKUL_3</name>
</gene>
<dbReference type="InterPro" id="IPR027417">
    <property type="entry name" value="P-loop_NTPase"/>
</dbReference>
<protein>
    <submittedName>
        <fullName evidence="1">Large terminase protein</fullName>
    </submittedName>
</protein>
<name>A0A1Y0SUC5_9CAUD</name>
<sequence length="522" mass="60145">MSQPPALDFVPGTEAEMEWCLADPWWRFASGQLYKILVKGKEDPDDDTEDNLVLPFIPNRAQRRLFKSLHYRNLILKARQLGFTTAIAIFFLDCALWRKNIRAGIIAQDLQAAGTIFRDKVKFAYENLPEELRLAMPLHTENTKELVFAHNNSSIRVATSMRSGTLQYLHVSEFGKIGAKAPERAKEVVTGSIPAVSPTGLIFIESTAEGQDGEFYTMSVEAKRLHDGGKKLSTKEYKFHFFPWWGAMEYRLDPDTVYISPEDDDYFDAVEQAMGCIIDVEQRAWYVGTRQADFSGQTEKMWQEYPSTPDEAFQKSTEGCYYTKQIITLRKQKRITAVPYMPGYPVNTFWDIGHSDGTAIWFHQRVGQQDRFINFMEDWGEPYSHFVEQMQKTGYVWGTHYLPHDGNHVRQGQDMSLSPLQMLENLGLKNIEIVPRVSELQHGITATRNAFATCWFDADLCKKGIVHLELYQKDFNKQTQSWKDVPLKNVHTEGADSFRQFAQAFKEHRVTTSSRPKRRKRA</sequence>
<evidence type="ECO:0000313" key="2">
    <source>
        <dbReference type="Proteomes" id="UP000221845"/>
    </source>
</evidence>